<evidence type="ECO:0000256" key="1">
    <source>
        <dbReference type="SAM" id="MobiDB-lite"/>
    </source>
</evidence>
<keyword evidence="3" id="KW-1185">Reference proteome</keyword>
<gene>
    <name evidence="2" type="ORF">O181_082629</name>
</gene>
<protein>
    <submittedName>
        <fullName evidence="2">Uncharacterized protein</fullName>
    </submittedName>
</protein>
<feature type="compositionally biased region" description="Polar residues" evidence="1">
    <location>
        <begin position="125"/>
        <end position="145"/>
    </location>
</feature>
<sequence>MVFFSSTSVTGSRIKGVQKWNNTTSSLAKIGGPIHPQGNPIGVAPEVPILVTRKDGRLGKFKEKLVVQYDFDTDAEGNDEIDGKELEVTTPIQRRIIHSTSPSPTQFSTTTNEFIRSPKPPQLPPRSSTRPSTLASNSTNLQPPMTSTSIDLMSAKLESVFYPHCCWNICKVLI</sequence>
<proteinExistence type="predicted"/>
<evidence type="ECO:0000313" key="2">
    <source>
        <dbReference type="EMBL" id="MBW0542914.1"/>
    </source>
</evidence>
<name>A0A9Q3FQ17_9BASI</name>
<feature type="compositionally biased region" description="Low complexity" evidence="1">
    <location>
        <begin position="99"/>
        <end position="111"/>
    </location>
</feature>
<comment type="caution">
    <text evidence="2">The sequence shown here is derived from an EMBL/GenBank/DDBJ whole genome shotgun (WGS) entry which is preliminary data.</text>
</comment>
<evidence type="ECO:0000313" key="3">
    <source>
        <dbReference type="Proteomes" id="UP000765509"/>
    </source>
</evidence>
<reference evidence="2" key="1">
    <citation type="submission" date="2021-03" db="EMBL/GenBank/DDBJ databases">
        <title>Draft genome sequence of rust myrtle Austropuccinia psidii MF-1, a brazilian biotype.</title>
        <authorList>
            <person name="Quecine M.C."/>
            <person name="Pachon D.M.R."/>
            <person name="Bonatelli M.L."/>
            <person name="Correr F.H."/>
            <person name="Franceschini L.M."/>
            <person name="Leite T.F."/>
            <person name="Margarido G.R.A."/>
            <person name="Almeida C.A."/>
            <person name="Ferrarezi J.A."/>
            <person name="Labate C.A."/>
        </authorList>
    </citation>
    <scope>NUCLEOTIDE SEQUENCE</scope>
    <source>
        <strain evidence="2">MF-1</strain>
    </source>
</reference>
<accession>A0A9Q3FQ17</accession>
<dbReference type="Proteomes" id="UP000765509">
    <property type="component" value="Unassembled WGS sequence"/>
</dbReference>
<dbReference type="AlphaFoldDB" id="A0A9Q3FQ17"/>
<feature type="region of interest" description="Disordered" evidence="1">
    <location>
        <begin position="99"/>
        <end position="145"/>
    </location>
</feature>
<organism evidence="2 3">
    <name type="scientific">Austropuccinia psidii MF-1</name>
    <dbReference type="NCBI Taxonomy" id="1389203"/>
    <lineage>
        <taxon>Eukaryota</taxon>
        <taxon>Fungi</taxon>
        <taxon>Dikarya</taxon>
        <taxon>Basidiomycota</taxon>
        <taxon>Pucciniomycotina</taxon>
        <taxon>Pucciniomycetes</taxon>
        <taxon>Pucciniales</taxon>
        <taxon>Sphaerophragmiaceae</taxon>
        <taxon>Austropuccinia</taxon>
    </lineage>
</organism>
<dbReference type="EMBL" id="AVOT02047621">
    <property type="protein sequence ID" value="MBW0542914.1"/>
    <property type="molecule type" value="Genomic_DNA"/>
</dbReference>